<protein>
    <submittedName>
        <fullName evidence="3">DUF3068 domain-containing protein</fullName>
    </submittedName>
</protein>
<dbReference type="InterPro" id="IPR021424">
    <property type="entry name" value="PorA"/>
</dbReference>
<accession>A0ABS1XWE9</accession>
<dbReference type="Pfam" id="PF11271">
    <property type="entry name" value="PorA"/>
    <property type="match status" value="1"/>
</dbReference>
<evidence type="ECO:0000256" key="2">
    <source>
        <dbReference type="SAM" id="Phobius"/>
    </source>
</evidence>
<feature type="transmembrane region" description="Helical" evidence="2">
    <location>
        <begin position="277"/>
        <end position="298"/>
    </location>
</feature>
<keyword evidence="2" id="KW-1133">Transmembrane helix</keyword>
<dbReference type="EMBL" id="JAEVHM010000087">
    <property type="protein sequence ID" value="MBM0233594.1"/>
    <property type="molecule type" value="Genomic_DNA"/>
</dbReference>
<dbReference type="Proteomes" id="UP000601027">
    <property type="component" value="Unassembled WGS sequence"/>
</dbReference>
<name>A0ABS1XWE9_9ACTN</name>
<evidence type="ECO:0000313" key="4">
    <source>
        <dbReference type="Proteomes" id="UP000601027"/>
    </source>
</evidence>
<keyword evidence="2" id="KW-0472">Membrane</keyword>
<evidence type="ECO:0000256" key="1">
    <source>
        <dbReference type="SAM" id="MobiDB-lite"/>
    </source>
</evidence>
<dbReference type="RefSeq" id="WP_203176726.1">
    <property type="nucleotide sequence ID" value="NZ_JAEVHM010000087.1"/>
</dbReference>
<feature type="region of interest" description="Disordered" evidence="1">
    <location>
        <begin position="306"/>
        <end position="347"/>
    </location>
</feature>
<comment type="caution">
    <text evidence="3">The sequence shown here is derived from an EMBL/GenBank/DDBJ whole genome shotgun (WGS) entry which is preliminary data.</text>
</comment>
<organism evidence="3 4">
    <name type="scientific">Micromonospora parastrephiae</name>
    <dbReference type="NCBI Taxonomy" id="2806101"/>
    <lineage>
        <taxon>Bacteria</taxon>
        <taxon>Bacillati</taxon>
        <taxon>Actinomycetota</taxon>
        <taxon>Actinomycetes</taxon>
        <taxon>Micromonosporales</taxon>
        <taxon>Micromonosporaceae</taxon>
        <taxon>Micromonospora</taxon>
    </lineage>
</organism>
<reference evidence="3 4" key="1">
    <citation type="submission" date="2021-01" db="EMBL/GenBank/DDBJ databases">
        <title>Draft genome sequence of Micromonospora sp. strain STR1_7.</title>
        <authorList>
            <person name="Karlyshev A."/>
            <person name="Jawad R."/>
        </authorList>
    </citation>
    <scope>NUCLEOTIDE SEQUENCE [LARGE SCALE GENOMIC DNA]</scope>
    <source>
        <strain evidence="3 4">STR1-7</strain>
    </source>
</reference>
<proteinExistence type="predicted"/>
<evidence type="ECO:0000313" key="3">
    <source>
        <dbReference type="EMBL" id="MBM0233594.1"/>
    </source>
</evidence>
<keyword evidence="2" id="KW-0812">Transmembrane</keyword>
<sequence length="347" mass="37138">MRPTSGAILVAAGAFLIVGAVATPLTVAPALVKVPLDQSSVTVSKAQNATVFDFSTLSERSGVNLTAHRAVRGDVEAGNSDRAVFNVGVRVIDDAAKKEITVNTDRVALDRRTAEAVACCAEDINGAPSKHEGLTYTFPFGTEKKTYQYFDNTARKAYPAKYVSTEKLQGLTVYKFEMTAEPVKIKEIEVPGKLVGSTEPTVSAGLFYTNIRTLWVEPDSGVIVQGQEKQAQTLRDATGADKVKMIDATLAFTEDTQKQQAKAAKDARNQINLLTKVVPIALGLLGLALVLLGLFIIIRATRRRPDATPVDTGERPTTDLPSQASTEPAEESTVPAAGRHAAERSEP</sequence>
<gene>
    <name evidence="3" type="ORF">JNW91_18065</name>
</gene>
<keyword evidence="4" id="KW-1185">Reference proteome</keyword>